<gene>
    <name evidence="2" type="ORF">FNF29_03338</name>
</gene>
<reference evidence="2 3" key="1">
    <citation type="submission" date="2019-07" db="EMBL/GenBank/DDBJ databases">
        <title>Genomes of Cafeteria roenbergensis.</title>
        <authorList>
            <person name="Fischer M.G."/>
            <person name="Hackl T."/>
            <person name="Roman M."/>
        </authorList>
    </citation>
    <scope>NUCLEOTIDE SEQUENCE [LARGE SCALE GENOMIC DNA]</scope>
    <source>
        <strain evidence="2 3">BVI</strain>
    </source>
</reference>
<evidence type="ECO:0000256" key="1">
    <source>
        <dbReference type="SAM" id="MobiDB-lite"/>
    </source>
</evidence>
<dbReference type="AlphaFoldDB" id="A0A5A8CM12"/>
<sequence>MRARSARGAWEARRSAMSSTDPVVEEDPGLAADREAVAGHLAKALSAVTGRFGSELDTLEAAQDSLAAKLAAAGAALAAASSEPGAVGLDGITERVRSLQARSAAAKAVIERVAARVARLEAAAGSKPASAASTA</sequence>
<accession>A0A5A8CM12</accession>
<proteinExistence type="predicted"/>
<feature type="region of interest" description="Disordered" evidence="1">
    <location>
        <begin position="1"/>
        <end position="27"/>
    </location>
</feature>
<evidence type="ECO:0000313" key="3">
    <source>
        <dbReference type="Proteomes" id="UP000323011"/>
    </source>
</evidence>
<protein>
    <submittedName>
        <fullName evidence="2">Uncharacterized protein</fullName>
    </submittedName>
</protein>
<dbReference type="EMBL" id="VLTN01000017">
    <property type="protein sequence ID" value="KAA0153150.1"/>
    <property type="molecule type" value="Genomic_DNA"/>
</dbReference>
<comment type="caution">
    <text evidence="2">The sequence shown here is derived from an EMBL/GenBank/DDBJ whole genome shotgun (WGS) entry which is preliminary data.</text>
</comment>
<name>A0A5A8CM12_CAFRO</name>
<organism evidence="2 3">
    <name type="scientific">Cafeteria roenbergensis</name>
    <name type="common">Marine flagellate</name>
    <dbReference type="NCBI Taxonomy" id="33653"/>
    <lineage>
        <taxon>Eukaryota</taxon>
        <taxon>Sar</taxon>
        <taxon>Stramenopiles</taxon>
        <taxon>Bigyra</taxon>
        <taxon>Opalozoa</taxon>
        <taxon>Bicosoecida</taxon>
        <taxon>Cafeteriaceae</taxon>
        <taxon>Cafeteria</taxon>
    </lineage>
</organism>
<evidence type="ECO:0000313" key="2">
    <source>
        <dbReference type="EMBL" id="KAA0153150.1"/>
    </source>
</evidence>
<dbReference type="Proteomes" id="UP000323011">
    <property type="component" value="Unassembled WGS sequence"/>
</dbReference>
<keyword evidence="3" id="KW-1185">Reference proteome</keyword>